<dbReference type="SUPFAM" id="SSF53098">
    <property type="entry name" value="Ribonuclease H-like"/>
    <property type="match status" value="1"/>
</dbReference>
<dbReference type="AlphaFoldDB" id="A0A9X0A0R9"/>
<dbReference type="Gene3D" id="3.30.420.10">
    <property type="entry name" value="Ribonuclease H-like superfamily/Ribonuclease H"/>
    <property type="match status" value="1"/>
</dbReference>
<comment type="caution">
    <text evidence="3">The sequence shown here is derived from an EMBL/GenBank/DDBJ whole genome shotgun (WGS) entry which is preliminary data.</text>
</comment>
<dbReference type="PANTHER" id="PTHR46791">
    <property type="entry name" value="EXPRESSED PROTEIN"/>
    <property type="match status" value="1"/>
</dbReference>
<dbReference type="OrthoDB" id="2686689at2759"/>
<gene>
    <name evidence="3" type="ORF">OS493_019393</name>
</gene>
<dbReference type="InterPro" id="IPR012337">
    <property type="entry name" value="RNaseH-like_sf"/>
</dbReference>
<dbReference type="Proteomes" id="UP001163046">
    <property type="component" value="Unassembled WGS sequence"/>
</dbReference>
<organism evidence="3 4">
    <name type="scientific">Desmophyllum pertusum</name>
    <dbReference type="NCBI Taxonomy" id="174260"/>
    <lineage>
        <taxon>Eukaryota</taxon>
        <taxon>Metazoa</taxon>
        <taxon>Cnidaria</taxon>
        <taxon>Anthozoa</taxon>
        <taxon>Hexacorallia</taxon>
        <taxon>Scleractinia</taxon>
        <taxon>Caryophylliina</taxon>
        <taxon>Caryophylliidae</taxon>
        <taxon>Desmophyllum</taxon>
    </lineage>
</organism>
<dbReference type="EMBL" id="MU825407">
    <property type="protein sequence ID" value="KAJ7391262.1"/>
    <property type="molecule type" value="Genomic_DNA"/>
</dbReference>
<dbReference type="InterPro" id="IPR001584">
    <property type="entry name" value="Integrase_cat-core"/>
</dbReference>
<feature type="compositionally biased region" description="Polar residues" evidence="1">
    <location>
        <begin position="64"/>
        <end position="76"/>
    </location>
</feature>
<dbReference type="InterPro" id="IPR058913">
    <property type="entry name" value="Integrase_dom_put"/>
</dbReference>
<accession>A0A9X0A0R9</accession>
<dbReference type="GO" id="GO:0003676">
    <property type="term" value="F:nucleic acid binding"/>
    <property type="evidence" value="ECO:0007669"/>
    <property type="project" value="InterPro"/>
</dbReference>
<evidence type="ECO:0000313" key="3">
    <source>
        <dbReference type="EMBL" id="KAJ7391262.1"/>
    </source>
</evidence>
<dbReference type="PROSITE" id="PS50994">
    <property type="entry name" value="INTEGRASE"/>
    <property type="match status" value="1"/>
</dbReference>
<feature type="region of interest" description="Disordered" evidence="1">
    <location>
        <begin position="57"/>
        <end position="86"/>
    </location>
</feature>
<protein>
    <recommendedName>
        <fullName evidence="2">Integrase catalytic domain-containing protein</fullName>
    </recommendedName>
</protein>
<evidence type="ECO:0000259" key="2">
    <source>
        <dbReference type="PROSITE" id="PS50994"/>
    </source>
</evidence>
<dbReference type="GO" id="GO:0015074">
    <property type="term" value="P:DNA integration"/>
    <property type="evidence" value="ECO:0007669"/>
    <property type="project" value="InterPro"/>
</dbReference>
<reference evidence="3" key="1">
    <citation type="submission" date="2023-01" db="EMBL/GenBank/DDBJ databases">
        <title>Genome assembly of the deep-sea coral Lophelia pertusa.</title>
        <authorList>
            <person name="Herrera S."/>
            <person name="Cordes E."/>
        </authorList>
    </citation>
    <scope>NUCLEOTIDE SEQUENCE</scope>
    <source>
        <strain evidence="3">USNM1676648</strain>
        <tissue evidence="3">Polyp</tissue>
    </source>
</reference>
<evidence type="ECO:0000256" key="1">
    <source>
        <dbReference type="SAM" id="MobiDB-lite"/>
    </source>
</evidence>
<proteinExistence type="predicted"/>
<dbReference type="Pfam" id="PF24764">
    <property type="entry name" value="rva_4"/>
    <property type="match status" value="1"/>
</dbReference>
<keyword evidence="4" id="KW-1185">Reference proteome</keyword>
<evidence type="ECO:0000313" key="4">
    <source>
        <dbReference type="Proteomes" id="UP001163046"/>
    </source>
</evidence>
<name>A0A9X0A0R9_9CNID</name>
<dbReference type="InterPro" id="IPR036397">
    <property type="entry name" value="RNaseH_sf"/>
</dbReference>
<dbReference type="PANTHER" id="PTHR46791:SF7">
    <property type="entry name" value="INTEGRASE CATALYTIC DOMAIN-CONTAINING PROTEIN"/>
    <property type="match status" value="1"/>
</dbReference>
<feature type="domain" description="Integrase catalytic" evidence="2">
    <location>
        <begin position="160"/>
        <end position="343"/>
    </location>
</feature>
<sequence length="419" mass="46973">MLPSASAAQEMALAIQRTIMSCLQPQQPSDNNNTGNSVTSAGTSSIAIAGPASASRTAIASISQPSTSAAPSQTPQGPGRPKLSISEGSIRNLEKMKFSKTEIARSLGISRSLYAGEVLLQGHLRSRGIHVRRQHLRDSIHRVDPWGPDSRLRPCIQHRVYSVPCPNYLWHVDGNHKLICWRIVVHAAIDGFSRLVTFLKASDNNLSSTVLQLFDDATSTYGIPLRVRTDHGGENVKMWERMYEHRGAEQRPVIAGSSVHNERIERFKRDINKSCERQYKPLFYELENRSLLDPENNTDIFCLHYVFMPRINRTIEEFRQAHNHHSISTEENKSPVQLFYCNQHLFSRYQGQSSVDPYNGCSPDILLQGNRPHVAVPTMHCPLTPEQLNNLAKTINPLSGDGVSIYQDVVNYVGRCLTN</sequence>